<comment type="caution">
    <text evidence="3">The sequence shown here is derived from an EMBL/GenBank/DDBJ whole genome shotgun (WGS) entry which is preliminary data.</text>
</comment>
<dbReference type="EMBL" id="RBDX01000017">
    <property type="protein sequence ID" value="RKN07025.1"/>
    <property type="molecule type" value="Genomic_DNA"/>
</dbReference>
<feature type="transmembrane region" description="Helical" evidence="2">
    <location>
        <begin position="62"/>
        <end position="80"/>
    </location>
</feature>
<feature type="transmembrane region" description="Helical" evidence="2">
    <location>
        <begin position="35"/>
        <end position="55"/>
    </location>
</feature>
<feature type="transmembrane region" description="Helical" evidence="2">
    <location>
        <begin position="115"/>
        <end position="137"/>
    </location>
</feature>
<evidence type="ECO:0000313" key="6">
    <source>
        <dbReference type="Proteomes" id="UP000275024"/>
    </source>
</evidence>
<keyword evidence="5" id="KW-1185">Reference proteome</keyword>
<protein>
    <recommendedName>
        <fullName evidence="7">DUF1109 domain-containing protein</fullName>
    </recommendedName>
</protein>
<organism evidence="3 6">
    <name type="scientific">Streptomyces radicis</name>
    <dbReference type="NCBI Taxonomy" id="1750517"/>
    <lineage>
        <taxon>Bacteria</taxon>
        <taxon>Bacillati</taxon>
        <taxon>Actinomycetota</taxon>
        <taxon>Actinomycetes</taxon>
        <taxon>Kitasatosporales</taxon>
        <taxon>Streptomycetaceae</taxon>
        <taxon>Streptomyces</taxon>
    </lineage>
</organism>
<feature type="region of interest" description="Disordered" evidence="1">
    <location>
        <begin position="281"/>
        <end position="302"/>
    </location>
</feature>
<feature type="region of interest" description="Disordered" evidence="1">
    <location>
        <begin position="1"/>
        <end position="31"/>
    </location>
</feature>
<evidence type="ECO:0000256" key="2">
    <source>
        <dbReference type="SAM" id="Phobius"/>
    </source>
</evidence>
<evidence type="ECO:0000313" key="5">
    <source>
        <dbReference type="Proteomes" id="UP000268652"/>
    </source>
</evidence>
<dbReference type="Proteomes" id="UP000275024">
    <property type="component" value="Unassembled WGS sequence"/>
</dbReference>
<dbReference type="AlphaFoldDB" id="A0A3A9W1C2"/>
<name>A0A3A9W1C2_9ACTN</name>
<evidence type="ECO:0000313" key="3">
    <source>
        <dbReference type="EMBL" id="RKN07025.1"/>
    </source>
</evidence>
<accession>A0A3A9W1C2</accession>
<evidence type="ECO:0000256" key="1">
    <source>
        <dbReference type="SAM" id="MobiDB-lite"/>
    </source>
</evidence>
<keyword evidence="2" id="KW-0472">Membrane</keyword>
<dbReference type="EMBL" id="RBDY01000035">
    <property type="protein sequence ID" value="RKN15086.1"/>
    <property type="molecule type" value="Genomic_DNA"/>
</dbReference>
<proteinExistence type="predicted"/>
<gene>
    <name evidence="4" type="ORF">D7318_28115</name>
    <name evidence="3" type="ORF">D7319_20245</name>
</gene>
<keyword evidence="2" id="KW-1133">Transmembrane helix</keyword>
<reference evidence="5 6" key="1">
    <citation type="submission" date="2018-09" db="EMBL/GenBank/DDBJ databases">
        <title>Streptomyces sp. nov. DS1-2, an endophytic actinomycete isolated from roots of Dendrobium scabrilingue.</title>
        <authorList>
            <person name="Kuncharoen N."/>
            <person name="Kudo T."/>
            <person name="Ohkuma M."/>
            <person name="Yuki M."/>
            <person name="Tanasupawat S."/>
        </authorList>
    </citation>
    <scope>NUCLEOTIDE SEQUENCE [LARGE SCALE GENOMIC DNA]</scope>
    <source>
        <strain evidence="3 6">AZ1-7</strain>
        <strain evidence="4 5">DS1-2</strain>
    </source>
</reference>
<sequence length="530" mass="55431">MLPAAPPPATLAFPAAAPPPPPSVPPTAGMPRDPGTAATAALLNLSGLGLGHLYLRRWVRALPAWLVTGALLFVALPVTADGINGLWVVLWLVVALATAADAYRLAGPAAPNRRGLWIPITAGVLLLALPAAGVVLFNDAQRQALEDDLQEVLAAADARVERVGDEPFGDAEDTYRSALGQYLGVRDDHPDTDAAGEVPDRLDALYEDATAARTGEDDCAGVVPLRFFVGLPEEFDDSEAERLAERAGGALPGPLHGCGVSQIASDPEAAGESLRELLDEHGESEQATGLPGELGDRQRTAVDGIGGDAPCASLDELRSLNTLFAGLPGAEFTQLADDGQGPIPEGLYQCGTDSFLGGSYDVADTHLNELVTDHPGHERVDHAQKVLIASQIAAEYPPAGEELPPENDGGGATVTVEVLNDSPQELEILWTGPTTGSQTVGPCDGCSVYPVDPGDSSCSSGTDYPTTTLQLPAGDYHFLHRSPGLSMRTLTETSSLNADFIYTWCSYTTEEDLLFPDLPDLPDLEGGTDA</sequence>
<feature type="transmembrane region" description="Helical" evidence="2">
    <location>
        <begin position="86"/>
        <end position="103"/>
    </location>
</feature>
<evidence type="ECO:0000313" key="4">
    <source>
        <dbReference type="EMBL" id="RKN15086.1"/>
    </source>
</evidence>
<evidence type="ECO:0008006" key="7">
    <source>
        <dbReference type="Google" id="ProtNLM"/>
    </source>
</evidence>
<keyword evidence="2" id="KW-0812">Transmembrane</keyword>
<dbReference type="Proteomes" id="UP000268652">
    <property type="component" value="Unassembled WGS sequence"/>
</dbReference>
<feature type="compositionally biased region" description="Pro residues" evidence="1">
    <location>
        <begin position="16"/>
        <end position="25"/>
    </location>
</feature>